<dbReference type="AlphaFoldDB" id="A0A1H7WY82"/>
<dbReference type="Gene3D" id="3.30.70.100">
    <property type="match status" value="1"/>
</dbReference>
<organism evidence="1 2">
    <name type="scientific">Stigmatella aurantiaca</name>
    <dbReference type="NCBI Taxonomy" id="41"/>
    <lineage>
        <taxon>Bacteria</taxon>
        <taxon>Pseudomonadati</taxon>
        <taxon>Myxococcota</taxon>
        <taxon>Myxococcia</taxon>
        <taxon>Myxococcales</taxon>
        <taxon>Cystobacterineae</taxon>
        <taxon>Archangiaceae</taxon>
        <taxon>Stigmatella</taxon>
    </lineage>
</organism>
<sequence length="117" mass="13304">MKYVDGFVAAVPAANKEVYRKHAADAVHLFKEFGATRVVECWGDDVPDGKLTDFRRAVQAQEGEVVVFSWIEYPSKEVRDAANKRMHTDPRMQTMGEQMPFDAKRMIFGGFMSIVDE</sequence>
<dbReference type="Proteomes" id="UP000182719">
    <property type="component" value="Unassembled WGS sequence"/>
</dbReference>
<evidence type="ECO:0000313" key="2">
    <source>
        <dbReference type="Proteomes" id="UP000182719"/>
    </source>
</evidence>
<dbReference type="OrthoDB" id="9792392at2"/>
<reference evidence="2" key="1">
    <citation type="submission" date="2016-10" db="EMBL/GenBank/DDBJ databases">
        <authorList>
            <person name="Varghese N."/>
            <person name="Submissions S."/>
        </authorList>
    </citation>
    <scope>NUCLEOTIDE SEQUENCE [LARGE SCALE GENOMIC DNA]</scope>
    <source>
        <strain evidence="2">DSM 17044</strain>
    </source>
</reference>
<accession>A0A1H7WY82</accession>
<gene>
    <name evidence="1" type="ORF">SAMN05444354_11415</name>
</gene>
<dbReference type="SUPFAM" id="SSF54909">
    <property type="entry name" value="Dimeric alpha+beta barrel"/>
    <property type="match status" value="1"/>
</dbReference>
<dbReference type="Pfam" id="PF07237">
    <property type="entry name" value="DUF1428"/>
    <property type="match status" value="1"/>
</dbReference>
<keyword evidence="2" id="KW-1185">Reference proteome</keyword>
<proteinExistence type="predicted"/>
<protein>
    <submittedName>
        <fullName evidence="1">Uncharacterized conserved protein YbaA, DUF1428 family</fullName>
    </submittedName>
</protein>
<dbReference type="InterPro" id="IPR009874">
    <property type="entry name" value="DUF1428"/>
</dbReference>
<evidence type="ECO:0000313" key="1">
    <source>
        <dbReference type="EMBL" id="SEM26493.1"/>
    </source>
</evidence>
<dbReference type="PIRSF" id="PIRSF007028">
    <property type="entry name" value="UCP007028"/>
    <property type="match status" value="1"/>
</dbReference>
<name>A0A1H7WY82_STIAU</name>
<dbReference type="EMBL" id="FOAP01000014">
    <property type="protein sequence ID" value="SEM26493.1"/>
    <property type="molecule type" value="Genomic_DNA"/>
</dbReference>
<dbReference type="RefSeq" id="WP_075008879.1">
    <property type="nucleotide sequence ID" value="NZ_FOAP01000014.1"/>
</dbReference>
<dbReference type="InterPro" id="IPR011008">
    <property type="entry name" value="Dimeric_a/b-barrel"/>
</dbReference>